<evidence type="ECO:0000313" key="2">
    <source>
        <dbReference type="Proteomes" id="UP000625780"/>
    </source>
</evidence>
<dbReference type="Proteomes" id="UP000625780">
    <property type="component" value="Unassembled WGS sequence"/>
</dbReference>
<dbReference type="Pfam" id="PF16264">
    <property type="entry name" value="SatD"/>
    <property type="match status" value="1"/>
</dbReference>
<dbReference type="InterPro" id="IPR032580">
    <property type="entry name" value="SatD"/>
</dbReference>
<reference evidence="2" key="1">
    <citation type="journal article" date="2019" name="Int. J. Syst. Evol. Microbiol.">
        <title>The Global Catalogue of Microorganisms (GCM) 10K type strain sequencing project: providing services to taxonomists for standard genome sequencing and annotation.</title>
        <authorList>
            <consortium name="The Broad Institute Genomics Platform"/>
            <consortium name="The Broad Institute Genome Sequencing Center for Infectious Disease"/>
            <person name="Wu L."/>
            <person name="Ma J."/>
        </authorList>
    </citation>
    <scope>NUCLEOTIDE SEQUENCE [LARGE SCALE GENOMIC DNA]</scope>
    <source>
        <strain evidence="2">CGMCC 1.12606</strain>
    </source>
</reference>
<protein>
    <recommendedName>
        <fullName evidence="3">SatD family (SatD)</fullName>
    </recommendedName>
</protein>
<gene>
    <name evidence="1" type="ORF">GCM10011361_26980</name>
</gene>
<dbReference type="RefSeq" id="WP_188371296.1">
    <property type="nucleotide sequence ID" value="NZ_BMFH01000002.1"/>
</dbReference>
<comment type="caution">
    <text evidence="1">The sequence shown here is derived from an EMBL/GenBank/DDBJ whole genome shotgun (WGS) entry which is preliminary data.</text>
</comment>
<keyword evidence="2" id="KW-1185">Reference proteome</keyword>
<evidence type="ECO:0000313" key="1">
    <source>
        <dbReference type="EMBL" id="GGD59192.1"/>
    </source>
</evidence>
<organism evidence="1 2">
    <name type="scientific">Muriicola marianensis</name>
    <dbReference type="NCBI Taxonomy" id="1324801"/>
    <lineage>
        <taxon>Bacteria</taxon>
        <taxon>Pseudomonadati</taxon>
        <taxon>Bacteroidota</taxon>
        <taxon>Flavobacteriia</taxon>
        <taxon>Flavobacteriales</taxon>
        <taxon>Flavobacteriaceae</taxon>
        <taxon>Muriicola</taxon>
    </lineage>
</organism>
<sequence>MIAIITGDIVNSGLYPGGEWMLLLKRVLNQVGTQPGTWDIYRGDEFQVKTTKEKALEIALQLKSNLKTIRDLDVRIAIGLGDESFAGNKITESNGSAYRNSGRLFAELKSGRQSLAIRSKWIDKDETMNLMLRMALSFMDEWTPVSAETVAWHLLHPESSQQEMATHFNIRQSAVSQRLKRARTDLVLELLEFYRTFYKD</sequence>
<dbReference type="EMBL" id="BMFH01000002">
    <property type="protein sequence ID" value="GGD59192.1"/>
    <property type="molecule type" value="Genomic_DNA"/>
</dbReference>
<name>A0ABQ1R9I2_9FLAO</name>
<accession>A0ABQ1R9I2</accession>
<proteinExistence type="predicted"/>
<evidence type="ECO:0008006" key="3">
    <source>
        <dbReference type="Google" id="ProtNLM"/>
    </source>
</evidence>